<protein>
    <submittedName>
        <fullName evidence="3">DUF2339 domain-containing protein</fullName>
    </submittedName>
</protein>
<dbReference type="PANTHER" id="PTHR38434">
    <property type="entry name" value="BLL2549 PROTEIN"/>
    <property type="match status" value="1"/>
</dbReference>
<gene>
    <name evidence="3" type="ORF">QB898_04210</name>
</gene>
<feature type="transmembrane region" description="Helical" evidence="2">
    <location>
        <begin position="365"/>
        <end position="383"/>
    </location>
</feature>
<feature type="transmembrane region" description="Helical" evidence="2">
    <location>
        <begin position="484"/>
        <end position="504"/>
    </location>
</feature>
<feature type="transmembrane region" description="Helical" evidence="2">
    <location>
        <begin position="536"/>
        <end position="555"/>
    </location>
</feature>
<feature type="transmembrane region" description="Helical" evidence="2">
    <location>
        <begin position="317"/>
        <end position="334"/>
    </location>
</feature>
<evidence type="ECO:0000313" key="3">
    <source>
        <dbReference type="EMBL" id="MDG9698931.1"/>
    </source>
</evidence>
<feature type="transmembrane region" description="Helical" evidence="2">
    <location>
        <begin position="207"/>
        <end position="227"/>
    </location>
</feature>
<feature type="transmembrane region" description="Helical" evidence="2">
    <location>
        <begin position="395"/>
        <end position="414"/>
    </location>
</feature>
<feature type="transmembrane region" description="Helical" evidence="2">
    <location>
        <begin position="934"/>
        <end position="955"/>
    </location>
</feature>
<feature type="transmembrane region" description="Helical" evidence="2">
    <location>
        <begin position="962"/>
        <end position="980"/>
    </location>
</feature>
<dbReference type="InterPro" id="IPR019286">
    <property type="entry name" value="DUF2339_TM"/>
</dbReference>
<feature type="transmembrane region" description="Helical" evidence="2">
    <location>
        <begin position="233"/>
        <end position="253"/>
    </location>
</feature>
<evidence type="ECO:0000256" key="2">
    <source>
        <dbReference type="SAM" id="Phobius"/>
    </source>
</evidence>
<feature type="transmembrane region" description="Helical" evidence="2">
    <location>
        <begin position="27"/>
        <end position="49"/>
    </location>
</feature>
<dbReference type="PIRSF" id="PIRSF035905">
    <property type="entry name" value="UCP035905_mp"/>
    <property type="match status" value="1"/>
</dbReference>
<feature type="transmembrane region" description="Helical" evidence="2">
    <location>
        <begin position="818"/>
        <end position="841"/>
    </location>
</feature>
<feature type="transmembrane region" description="Helical" evidence="2">
    <location>
        <begin position="426"/>
        <end position="446"/>
    </location>
</feature>
<evidence type="ECO:0000256" key="1">
    <source>
        <dbReference type="SAM" id="MobiDB-lite"/>
    </source>
</evidence>
<feature type="transmembrane region" description="Helical" evidence="2">
    <location>
        <begin position="895"/>
        <end position="914"/>
    </location>
</feature>
<dbReference type="Pfam" id="PF10101">
    <property type="entry name" value="DUF2339"/>
    <property type="match status" value="1"/>
</dbReference>
<feature type="transmembrane region" description="Helical" evidence="2">
    <location>
        <begin position="510"/>
        <end position="527"/>
    </location>
</feature>
<feature type="transmembrane region" description="Helical" evidence="2">
    <location>
        <begin position="452"/>
        <end position="472"/>
    </location>
</feature>
<comment type="caution">
    <text evidence="3">The sequence shown here is derived from an EMBL/GenBank/DDBJ whole genome shotgun (WGS) entry which is preliminary data.</text>
</comment>
<keyword evidence="2" id="KW-1133">Transmembrane helix</keyword>
<feature type="transmembrane region" description="Helical" evidence="2">
    <location>
        <begin position="607"/>
        <end position="628"/>
    </location>
</feature>
<feature type="transmembrane region" description="Helical" evidence="2">
    <location>
        <begin position="648"/>
        <end position="668"/>
    </location>
</feature>
<feature type="transmembrane region" description="Helical" evidence="2">
    <location>
        <begin position="292"/>
        <end position="310"/>
    </location>
</feature>
<feature type="transmembrane region" description="Helical" evidence="2">
    <location>
        <begin position="567"/>
        <end position="586"/>
    </location>
</feature>
<dbReference type="InterPro" id="IPR014600">
    <property type="entry name" value="UCP035905_mem"/>
</dbReference>
<feature type="transmembrane region" description="Helical" evidence="2">
    <location>
        <begin position="680"/>
        <end position="696"/>
    </location>
</feature>
<keyword evidence="2" id="KW-0472">Membrane</keyword>
<dbReference type="AlphaFoldDB" id="A0AAW6RKW4"/>
<accession>A0AAW6RKW4</accession>
<feature type="transmembrane region" description="Helical" evidence="2">
    <location>
        <begin position="992"/>
        <end position="1009"/>
    </location>
</feature>
<dbReference type="Proteomes" id="UP001237156">
    <property type="component" value="Unassembled WGS sequence"/>
</dbReference>
<feature type="transmembrane region" description="Helical" evidence="2">
    <location>
        <begin position="340"/>
        <end position="358"/>
    </location>
</feature>
<dbReference type="PANTHER" id="PTHR38434:SF1">
    <property type="entry name" value="BLL2549 PROTEIN"/>
    <property type="match status" value="1"/>
</dbReference>
<feature type="transmembrane region" description="Helical" evidence="2">
    <location>
        <begin position="853"/>
        <end position="874"/>
    </location>
</feature>
<keyword evidence="4" id="KW-1185">Reference proteome</keyword>
<organism evidence="3 4">
    <name type="scientific">Ottowia cancrivicina</name>
    <dbReference type="NCBI Taxonomy" id="3040346"/>
    <lineage>
        <taxon>Bacteria</taxon>
        <taxon>Pseudomonadati</taxon>
        <taxon>Pseudomonadota</taxon>
        <taxon>Betaproteobacteria</taxon>
        <taxon>Burkholderiales</taxon>
        <taxon>Comamonadaceae</taxon>
        <taxon>Ottowia</taxon>
    </lineage>
</organism>
<sequence length="1036" mass="109851">MVIWGLLWGMFLGALLARGGGDSRTFILGGLMLGALMGWTLQLVVRALVRKEWAALHERDRRVRRAAKGSEGEMAAPAVPSVPAAPAASSAAPAVFGATAMPPGGAEPLAPAAAADWPAHMPPLPPAPPDFRDSFFDTPPVLAAPLSEPVAPAPESAQPAPSALTQAVHAQRPAVAQRVRAPHGVLQEGDGDDWIARAAGWLLGGNAIVRIGLVILFIGLSFLVRYAAQAGLLPLPLRLLAVAATGAALLAVGWRQRLRKPGFGLSLQGAGVAVLYLTVFAAFRLGVMASQMGAFALMVLVCAGGCALALGQNARALAFLAFAGGFATPLLLSTGQGSHVALFGYYTLLGLGIAAIAARRAWRELNWLGAVSTFGIATVWGVLRYTPPEWGTAQPFLLAFMAIYVAVALLYARLRAAQETPPGRAVVDAALVFGVPLAGFALQAGMVRHLEYGAAWSALGFGAAYLALWGWLDRLEAAARWRWHLMATCFMALGVGFVTLAAPLALDARATGLAWALEGAAAFWVGVRQSRWLSRAFGLALQAVAALALLSGLDGPPEGAWPLAHPAFMHVATLALAALLCAWLLRAPLDEGEPPHGSRWERAWKELEAQLGLPLLLYGFALWCLAWHQEWSRVPAAGLPPVFSDGVALQLTVLSGLLSAALALWAAARWRWADAVWPSRLALPALWLALLVLWGMDERALDGLGPVLWPLALALQWLFMWMGEKLAGEFARRDERPGREGHAGRGAAPIRVPALRHPASVWLALLVLGDAMRDALHRLNPPGDWRIALALAACAAVLWALTAWASRPPRQWPLRPHAGAYLWTAARPLAVLAVLQALFVACTAAGNAPPLPYAPLLNPVDASVLAALGSVLLWRRAVLAARPRIEGARQWLTAPLFWAALGGSAFIAANTLWLRVAHHWFGVRWSSQALGGSFVVQTGYSLWWTLLALALMVAAHRRRQRVLWMSGAGLLGLVVLKLFAVDLANSGGGERIFAFIGVGALMLVVGYLAPLPPRKEGKAPASQAAEEGAEEGAKEG</sequence>
<feature type="transmembrane region" description="Helical" evidence="2">
    <location>
        <begin position="787"/>
        <end position="806"/>
    </location>
</feature>
<feature type="transmembrane region" description="Helical" evidence="2">
    <location>
        <begin position="265"/>
        <end position="286"/>
    </location>
</feature>
<keyword evidence="2" id="KW-0812">Transmembrane</keyword>
<feature type="region of interest" description="Disordered" evidence="1">
    <location>
        <begin position="1014"/>
        <end position="1036"/>
    </location>
</feature>
<evidence type="ECO:0000313" key="4">
    <source>
        <dbReference type="Proteomes" id="UP001237156"/>
    </source>
</evidence>
<reference evidence="3 4" key="1">
    <citation type="submission" date="2023-04" db="EMBL/GenBank/DDBJ databases">
        <title>Ottowia paracancer sp. nov., isolated from human stomach.</title>
        <authorList>
            <person name="Song Y."/>
        </authorList>
    </citation>
    <scope>NUCLEOTIDE SEQUENCE [LARGE SCALE GENOMIC DNA]</scope>
    <source>
        <strain evidence="3 4">10c7w1</strain>
    </source>
</reference>
<dbReference type="EMBL" id="JARVII010000005">
    <property type="protein sequence ID" value="MDG9698931.1"/>
    <property type="molecule type" value="Genomic_DNA"/>
</dbReference>
<name>A0AAW6RKW4_9BURK</name>
<proteinExistence type="predicted"/>
<dbReference type="RefSeq" id="WP_279523923.1">
    <property type="nucleotide sequence ID" value="NZ_JARVII010000005.1"/>
</dbReference>